<sequence>MSIDRIIDLLPVNRKIDRTFRQRRRERIAQRQPRLIDVEDEPVQKEESQPTVKVPTSKESESTKTDKIVEKVHELNQSEQEEPTKPNTEELANETKTKTEANSVTETEEEESDKVPSSLGPAEGSVNPKLSVEAEEETIKLSVEPEFTTPMLTSANTSKKSELSIMMDMCKFMHNQQQTYWKYAKIRDDSI</sequence>
<evidence type="ECO:0000313" key="2">
    <source>
        <dbReference type="EMBL" id="KAH1055785.1"/>
    </source>
</evidence>
<dbReference type="AlphaFoldDB" id="A0A9D3UQY1"/>
<gene>
    <name evidence="2" type="ORF">J1N35_033850</name>
</gene>
<protein>
    <submittedName>
        <fullName evidence="2">Uncharacterized protein</fullName>
    </submittedName>
</protein>
<proteinExistence type="predicted"/>
<organism evidence="2 3">
    <name type="scientific">Gossypium stocksii</name>
    <dbReference type="NCBI Taxonomy" id="47602"/>
    <lineage>
        <taxon>Eukaryota</taxon>
        <taxon>Viridiplantae</taxon>
        <taxon>Streptophyta</taxon>
        <taxon>Embryophyta</taxon>
        <taxon>Tracheophyta</taxon>
        <taxon>Spermatophyta</taxon>
        <taxon>Magnoliopsida</taxon>
        <taxon>eudicotyledons</taxon>
        <taxon>Gunneridae</taxon>
        <taxon>Pentapetalae</taxon>
        <taxon>rosids</taxon>
        <taxon>malvids</taxon>
        <taxon>Malvales</taxon>
        <taxon>Malvaceae</taxon>
        <taxon>Malvoideae</taxon>
        <taxon>Gossypium</taxon>
    </lineage>
</organism>
<name>A0A9D3UQY1_9ROSI</name>
<accession>A0A9D3UQY1</accession>
<feature type="region of interest" description="Disordered" evidence="1">
    <location>
        <begin position="23"/>
        <end position="133"/>
    </location>
</feature>
<evidence type="ECO:0000256" key="1">
    <source>
        <dbReference type="SAM" id="MobiDB-lite"/>
    </source>
</evidence>
<evidence type="ECO:0000313" key="3">
    <source>
        <dbReference type="Proteomes" id="UP000828251"/>
    </source>
</evidence>
<reference evidence="2 3" key="1">
    <citation type="journal article" date="2021" name="Plant Biotechnol. J.">
        <title>Multi-omics assisted identification of the key and species-specific regulatory components of drought-tolerant mechanisms in Gossypium stocksii.</title>
        <authorList>
            <person name="Yu D."/>
            <person name="Ke L."/>
            <person name="Zhang D."/>
            <person name="Wu Y."/>
            <person name="Sun Y."/>
            <person name="Mei J."/>
            <person name="Sun J."/>
            <person name="Sun Y."/>
        </authorList>
    </citation>
    <scope>NUCLEOTIDE SEQUENCE [LARGE SCALE GENOMIC DNA]</scope>
    <source>
        <strain evidence="3">cv. E1</strain>
        <tissue evidence="2">Leaf</tissue>
    </source>
</reference>
<dbReference type="Proteomes" id="UP000828251">
    <property type="component" value="Unassembled WGS sequence"/>
</dbReference>
<feature type="compositionally biased region" description="Basic and acidic residues" evidence="1">
    <location>
        <begin position="34"/>
        <end position="48"/>
    </location>
</feature>
<comment type="caution">
    <text evidence="2">The sequence shown here is derived from an EMBL/GenBank/DDBJ whole genome shotgun (WGS) entry which is preliminary data.</text>
</comment>
<feature type="compositionally biased region" description="Basic and acidic residues" evidence="1">
    <location>
        <begin position="56"/>
        <end position="99"/>
    </location>
</feature>
<dbReference type="EMBL" id="JAIQCV010000010">
    <property type="protein sequence ID" value="KAH1055785.1"/>
    <property type="molecule type" value="Genomic_DNA"/>
</dbReference>
<keyword evidence="3" id="KW-1185">Reference proteome</keyword>